<feature type="compositionally biased region" description="Pro residues" evidence="1">
    <location>
        <begin position="224"/>
        <end position="243"/>
    </location>
</feature>
<feature type="transmembrane region" description="Helical" evidence="2">
    <location>
        <begin position="31"/>
        <end position="52"/>
    </location>
</feature>
<dbReference type="Gene3D" id="1.25.40.10">
    <property type="entry name" value="Tetratricopeptide repeat domain"/>
    <property type="match status" value="1"/>
</dbReference>
<dbReference type="InterPro" id="IPR011990">
    <property type="entry name" value="TPR-like_helical_dom_sf"/>
</dbReference>
<organism evidence="3 4">
    <name type="scientific">Thermogutta terrifontis</name>
    <dbReference type="NCBI Taxonomy" id="1331910"/>
    <lineage>
        <taxon>Bacteria</taxon>
        <taxon>Pseudomonadati</taxon>
        <taxon>Planctomycetota</taxon>
        <taxon>Planctomycetia</taxon>
        <taxon>Pirellulales</taxon>
        <taxon>Thermoguttaceae</taxon>
        <taxon>Thermogutta</taxon>
    </lineage>
</organism>
<dbReference type="Proteomes" id="UP000215086">
    <property type="component" value="Chromosome"/>
</dbReference>
<dbReference type="AlphaFoldDB" id="A0A286RFZ8"/>
<sequence>MKRERRQELKENELAELIGRWMQKIAPYSQAILIGLLAIIVLYVGWIVWANWARAVEQNAWNALYSALETGGPADLEAVAEQYPRTDAGHWARLLAADLHLRFGCQEILSNKANAAQELRKAIDGYLAVRGVSGSPFFQQRVLWGLARAYEALSGTRQGQGELENAIKIYQELVDRWPDGPYAEQARHRIAFLNKPENRQFYDMFAAYEPPKPATSTEGTGSVLPPPVSPGPMEGTPPTPPAPGGAAESNSPQSQSQPQQPAAFSQTPGQLPELPAPNGDKTQAGPAQPSAEGTAPAANPPRQSDKSSEPKAELPASSGNEASSNSGK</sequence>
<feature type="region of interest" description="Disordered" evidence="1">
    <location>
        <begin position="210"/>
        <end position="328"/>
    </location>
</feature>
<reference evidence="3 4" key="1">
    <citation type="journal article" name="Front. Microbiol.">
        <title>Sugar Metabolism of the First Thermophilic Planctomycete Thermogutta terrifontis: Comparative Genomic and Transcriptomic Approaches.</title>
        <authorList>
            <person name="Elcheninov A.G."/>
            <person name="Menzel P."/>
            <person name="Gudbergsdottir S.R."/>
            <person name="Slesarev A.I."/>
            <person name="Kadnikov V.V."/>
            <person name="Krogh A."/>
            <person name="Bonch-Osmolovskaya E.A."/>
            <person name="Peng X."/>
            <person name="Kublanov I.V."/>
        </authorList>
    </citation>
    <scope>NUCLEOTIDE SEQUENCE [LARGE SCALE GENOMIC DNA]</scope>
    <source>
        <strain evidence="3 4">R1</strain>
    </source>
</reference>
<feature type="compositionally biased region" description="Low complexity" evidence="1">
    <location>
        <begin position="244"/>
        <end position="268"/>
    </location>
</feature>
<evidence type="ECO:0000256" key="2">
    <source>
        <dbReference type="SAM" id="Phobius"/>
    </source>
</evidence>
<keyword evidence="2" id="KW-0472">Membrane</keyword>
<keyword evidence="2" id="KW-0812">Transmembrane</keyword>
<keyword evidence="2" id="KW-1133">Transmembrane helix</keyword>
<proteinExistence type="predicted"/>
<name>A0A286RFZ8_9BACT</name>
<evidence type="ECO:0008006" key="5">
    <source>
        <dbReference type="Google" id="ProtNLM"/>
    </source>
</evidence>
<dbReference type="RefSeq" id="WP_095415086.1">
    <property type="nucleotide sequence ID" value="NZ_CP018477.1"/>
</dbReference>
<evidence type="ECO:0000313" key="4">
    <source>
        <dbReference type="Proteomes" id="UP000215086"/>
    </source>
</evidence>
<keyword evidence="4" id="KW-1185">Reference proteome</keyword>
<gene>
    <name evidence="3" type="ORF">THTE_2281</name>
</gene>
<dbReference type="KEGG" id="ttf:THTE_2281"/>
<evidence type="ECO:0000256" key="1">
    <source>
        <dbReference type="SAM" id="MobiDB-lite"/>
    </source>
</evidence>
<feature type="compositionally biased region" description="Low complexity" evidence="1">
    <location>
        <begin position="316"/>
        <end position="328"/>
    </location>
</feature>
<accession>A0A286RFZ8</accession>
<evidence type="ECO:0000313" key="3">
    <source>
        <dbReference type="EMBL" id="ASV74883.1"/>
    </source>
</evidence>
<dbReference type="EMBL" id="CP018477">
    <property type="protein sequence ID" value="ASV74883.1"/>
    <property type="molecule type" value="Genomic_DNA"/>
</dbReference>
<protein>
    <recommendedName>
        <fullName evidence="5">Tetratricopeptide repeat-like domain-containing protein</fullName>
    </recommendedName>
</protein>
<feature type="compositionally biased region" description="Basic and acidic residues" evidence="1">
    <location>
        <begin position="303"/>
        <end position="312"/>
    </location>
</feature>
<dbReference type="OrthoDB" id="265362at2"/>